<keyword evidence="5" id="KW-1185">Reference proteome</keyword>
<dbReference type="OrthoDB" id="1749787at2759"/>
<evidence type="ECO:0000313" key="4">
    <source>
        <dbReference type="EMBL" id="KAB2597903.1"/>
    </source>
</evidence>
<proteinExistence type="predicted"/>
<comment type="caution">
    <text evidence="4">The sequence shown here is derived from an EMBL/GenBank/DDBJ whole genome shotgun (WGS) entry which is preliminary data.</text>
</comment>
<gene>
    <name evidence="4" type="ORF">D8674_000823</name>
</gene>
<dbReference type="Pfam" id="PF07727">
    <property type="entry name" value="RVT_2"/>
    <property type="match status" value="1"/>
</dbReference>
<evidence type="ECO:0000313" key="5">
    <source>
        <dbReference type="Proteomes" id="UP000327157"/>
    </source>
</evidence>
<organism evidence="4 5">
    <name type="scientific">Pyrus ussuriensis x Pyrus communis</name>
    <dbReference type="NCBI Taxonomy" id="2448454"/>
    <lineage>
        <taxon>Eukaryota</taxon>
        <taxon>Viridiplantae</taxon>
        <taxon>Streptophyta</taxon>
        <taxon>Embryophyta</taxon>
        <taxon>Tracheophyta</taxon>
        <taxon>Spermatophyta</taxon>
        <taxon>Magnoliopsida</taxon>
        <taxon>eudicotyledons</taxon>
        <taxon>Gunneridae</taxon>
        <taxon>Pentapetalae</taxon>
        <taxon>rosids</taxon>
        <taxon>fabids</taxon>
        <taxon>Rosales</taxon>
        <taxon>Rosaceae</taxon>
        <taxon>Amygdaloideae</taxon>
        <taxon>Maleae</taxon>
        <taxon>Pyrus</taxon>
    </lineage>
</organism>
<feature type="region of interest" description="Disordered" evidence="1">
    <location>
        <begin position="396"/>
        <end position="424"/>
    </location>
</feature>
<evidence type="ECO:0000259" key="3">
    <source>
        <dbReference type="Pfam" id="PF22936"/>
    </source>
</evidence>
<protein>
    <submittedName>
        <fullName evidence="4">Uncharacterized protein</fullName>
    </submittedName>
</protein>
<reference evidence="4 5" key="1">
    <citation type="submission" date="2019-09" db="EMBL/GenBank/DDBJ databases">
        <authorList>
            <person name="Ou C."/>
        </authorList>
    </citation>
    <scope>NUCLEOTIDE SEQUENCE [LARGE SCALE GENOMIC DNA]</scope>
    <source>
        <strain evidence="4">S2</strain>
        <tissue evidence="4">Leaf</tissue>
    </source>
</reference>
<dbReference type="InterPro" id="IPR013103">
    <property type="entry name" value="RVT_2"/>
</dbReference>
<dbReference type="PANTHER" id="PTHR11439">
    <property type="entry name" value="GAG-POL-RELATED RETROTRANSPOSON"/>
    <property type="match status" value="1"/>
</dbReference>
<dbReference type="AlphaFoldDB" id="A0A5N5F565"/>
<dbReference type="Pfam" id="PF22936">
    <property type="entry name" value="Pol_BBD"/>
    <property type="match status" value="1"/>
</dbReference>
<dbReference type="Proteomes" id="UP000327157">
    <property type="component" value="Chromosome 1"/>
</dbReference>
<reference evidence="4 5" key="3">
    <citation type="submission" date="2019-11" db="EMBL/GenBank/DDBJ databases">
        <title>A de novo genome assembly of a pear dwarfing rootstock.</title>
        <authorList>
            <person name="Wang F."/>
            <person name="Wang J."/>
            <person name="Li S."/>
            <person name="Zhang Y."/>
            <person name="Fang M."/>
            <person name="Ma L."/>
            <person name="Zhao Y."/>
            <person name="Jiang S."/>
        </authorList>
    </citation>
    <scope>NUCLEOTIDE SEQUENCE [LARGE SCALE GENOMIC DNA]</scope>
    <source>
        <strain evidence="4">S2</strain>
        <tissue evidence="4">Leaf</tissue>
    </source>
</reference>
<dbReference type="EMBL" id="SMOL01000768">
    <property type="protein sequence ID" value="KAB2597903.1"/>
    <property type="molecule type" value="Genomic_DNA"/>
</dbReference>
<feature type="compositionally biased region" description="Polar residues" evidence="1">
    <location>
        <begin position="396"/>
        <end position="422"/>
    </location>
</feature>
<evidence type="ECO:0000259" key="2">
    <source>
        <dbReference type="Pfam" id="PF07727"/>
    </source>
</evidence>
<feature type="domain" description="Reverse transcriptase Ty1/copia-type" evidence="2">
    <location>
        <begin position="480"/>
        <end position="567"/>
    </location>
</feature>
<evidence type="ECO:0000256" key="1">
    <source>
        <dbReference type="SAM" id="MobiDB-lite"/>
    </source>
</evidence>
<accession>A0A5N5F565</accession>
<dbReference type="PANTHER" id="PTHR11439:SF467">
    <property type="entry name" value="INTEGRASE CATALYTIC DOMAIN-CONTAINING PROTEIN"/>
    <property type="match status" value="1"/>
</dbReference>
<name>A0A5N5F565_9ROSA</name>
<sequence length="814" mass="89713">MQLVATQSESTNINAIPFGFWLSDSNFKVWSKMMEIHASGLGKQGYLMGKISADDEDDPGYVKLVLGEKEGIKGKGNKRTGQARVAVTRPGEAPGVRGLATIAASQPWFTSSNTIAAAQAARTTSEATSTGDDTSPLLSLINQISMSDNWEDPGKNGTVLITSTKRDTGWIIDSGASDHMTYDASLFYYMTSPSKEEVITANGDVAPVTRAGSISLTPSLSIHNALLVPSLFNHLLSVGQVTEQLDCVVLMFPTFCLLQDIQTRAIIGRGIKRRGLYYVDDVSASRCSACIRAKVFADHVTLPSSLWLCSLCMNTEDYSWIDLPTDYGCEICSGGICQPLVISQDPTMGLSDCCEQPSSIGEPNLGSLSSKYKAGGLEGLKAEGFSEPSMQYEASASNGPCCNEPHSSTQNLDRSSTSNNLSPVVPVHVPKDIRELSPKYQAFVNTMDGINIPTKVEEALRDPRWTEAMKIEMKALQKNRTCSMQTLPQGKKPVGCKWVFTIKHKTDRTINIYKARLVAKGYAQTFGVDYQETFASVAKMNTIRVLLSLAINFDWPLKQFDIKNARLFMGMLACKPAKTPIVQNHQLAIYPDQVPANRERYQRRSISGYFTFVGGNLVTWKSKKQNVVARSTAEAEYCANNPIQHDRTKHVEVDRHFIKEKLVDKLVEIPYVRSEDQLADVLTHAVSARVFQDPLDNLKNRSRMGNWIGRGNGLHSAEDQGLTSHRTSSNCLRVRVRMTNRQLKELMVKVGMNNNGRNFEGLGLVILQECLEGRLVAAVDINHDDDEVLKYGRVELLTGSCYHSNVASLEVMSG</sequence>
<dbReference type="InterPro" id="IPR054722">
    <property type="entry name" value="PolX-like_BBD"/>
</dbReference>
<dbReference type="CDD" id="cd09272">
    <property type="entry name" value="RNase_HI_RT_Ty1"/>
    <property type="match status" value="1"/>
</dbReference>
<feature type="domain" description="Retrovirus-related Pol polyprotein from transposon TNT 1-94-like beta-barrel" evidence="3">
    <location>
        <begin position="170"/>
        <end position="243"/>
    </location>
</feature>
<reference evidence="5" key="2">
    <citation type="submission" date="2019-10" db="EMBL/GenBank/DDBJ databases">
        <title>A de novo genome assembly of a pear dwarfing rootstock.</title>
        <authorList>
            <person name="Wang F."/>
            <person name="Wang J."/>
            <person name="Li S."/>
            <person name="Zhang Y."/>
            <person name="Fang M."/>
            <person name="Ma L."/>
            <person name="Zhao Y."/>
            <person name="Jiang S."/>
        </authorList>
    </citation>
    <scope>NUCLEOTIDE SEQUENCE [LARGE SCALE GENOMIC DNA]</scope>
</reference>